<evidence type="ECO:0000313" key="3">
    <source>
        <dbReference type="Proteomes" id="UP000645217"/>
    </source>
</evidence>
<comment type="caution">
    <text evidence="2">The sequence shown here is derived from an EMBL/GenBank/DDBJ whole genome shotgun (WGS) entry which is preliminary data.</text>
</comment>
<evidence type="ECO:0000256" key="1">
    <source>
        <dbReference type="SAM" id="MobiDB-lite"/>
    </source>
</evidence>
<accession>A0A917RID5</accession>
<gene>
    <name evidence="2" type="ORF">GCM10007964_58450</name>
</gene>
<proteinExistence type="predicted"/>
<organism evidence="2 3">
    <name type="scientific">Sphaerisporangium melleum</name>
    <dbReference type="NCBI Taxonomy" id="321316"/>
    <lineage>
        <taxon>Bacteria</taxon>
        <taxon>Bacillati</taxon>
        <taxon>Actinomycetota</taxon>
        <taxon>Actinomycetes</taxon>
        <taxon>Streptosporangiales</taxon>
        <taxon>Streptosporangiaceae</taxon>
        <taxon>Sphaerisporangium</taxon>
    </lineage>
</organism>
<dbReference type="AlphaFoldDB" id="A0A917RID5"/>
<protein>
    <submittedName>
        <fullName evidence="2">Uncharacterized protein</fullName>
    </submittedName>
</protein>
<sequence>MSGALSVIKQAYVNARAALFDLRGDHVCTRWERASTTAPAPSPAASDITPPAVDTAISRAGR</sequence>
<feature type="region of interest" description="Disordered" evidence="1">
    <location>
        <begin position="34"/>
        <end position="62"/>
    </location>
</feature>
<dbReference type="Proteomes" id="UP000645217">
    <property type="component" value="Unassembled WGS sequence"/>
</dbReference>
<feature type="compositionally biased region" description="Low complexity" evidence="1">
    <location>
        <begin position="34"/>
        <end position="52"/>
    </location>
</feature>
<evidence type="ECO:0000313" key="2">
    <source>
        <dbReference type="EMBL" id="GGL08464.1"/>
    </source>
</evidence>
<reference evidence="2" key="2">
    <citation type="submission" date="2020-09" db="EMBL/GenBank/DDBJ databases">
        <authorList>
            <person name="Sun Q."/>
            <person name="Ohkuma M."/>
        </authorList>
    </citation>
    <scope>NUCLEOTIDE SEQUENCE</scope>
    <source>
        <strain evidence="2">JCM 13064</strain>
    </source>
</reference>
<dbReference type="EMBL" id="BMNT01000038">
    <property type="protein sequence ID" value="GGL08464.1"/>
    <property type="molecule type" value="Genomic_DNA"/>
</dbReference>
<reference evidence="2" key="1">
    <citation type="journal article" date="2014" name="Int. J. Syst. Evol. Microbiol.">
        <title>Complete genome sequence of Corynebacterium casei LMG S-19264T (=DSM 44701T), isolated from a smear-ripened cheese.</title>
        <authorList>
            <consortium name="US DOE Joint Genome Institute (JGI-PGF)"/>
            <person name="Walter F."/>
            <person name="Albersmeier A."/>
            <person name="Kalinowski J."/>
            <person name="Ruckert C."/>
        </authorList>
    </citation>
    <scope>NUCLEOTIDE SEQUENCE</scope>
    <source>
        <strain evidence="2">JCM 13064</strain>
    </source>
</reference>
<keyword evidence="3" id="KW-1185">Reference proteome</keyword>
<name>A0A917RID5_9ACTN</name>